<keyword evidence="1" id="KW-0812">Transmembrane</keyword>
<accession>A0A511DAR8</accession>
<dbReference type="Proteomes" id="UP000321685">
    <property type="component" value="Unassembled WGS sequence"/>
</dbReference>
<evidence type="ECO:0000313" key="2">
    <source>
        <dbReference type="EMBL" id="GEL21900.1"/>
    </source>
</evidence>
<organism evidence="2 3">
    <name type="scientific">Pseudonocardia sulfidoxydans NBRC 16205</name>
    <dbReference type="NCBI Taxonomy" id="1223511"/>
    <lineage>
        <taxon>Bacteria</taxon>
        <taxon>Bacillati</taxon>
        <taxon>Actinomycetota</taxon>
        <taxon>Actinomycetes</taxon>
        <taxon>Pseudonocardiales</taxon>
        <taxon>Pseudonocardiaceae</taxon>
        <taxon>Pseudonocardia</taxon>
    </lineage>
</organism>
<proteinExistence type="predicted"/>
<protein>
    <submittedName>
        <fullName evidence="2">Uncharacterized protein</fullName>
    </submittedName>
</protein>
<feature type="transmembrane region" description="Helical" evidence="1">
    <location>
        <begin position="103"/>
        <end position="134"/>
    </location>
</feature>
<comment type="caution">
    <text evidence="2">The sequence shown here is derived from an EMBL/GenBank/DDBJ whole genome shotgun (WGS) entry which is preliminary data.</text>
</comment>
<feature type="transmembrane region" description="Helical" evidence="1">
    <location>
        <begin position="57"/>
        <end position="76"/>
    </location>
</feature>
<sequence>MTDDRDLDPRVALDELERAEAAPYVNYPATPWWHFPLMGLWAGAMVGAFVWWRESALLFVGAMVVLVAIETAYLVWLSRTHGALPMPGRGTPPAELAPVWRGYFIGVAVVVVGVGLVWWLLGIAAAAVTAFVLVTGGLAEYDRRYERAAARTRARLGIAGRS</sequence>
<name>A0A511DAR8_9PSEU</name>
<gene>
    <name evidence="2" type="ORF">PSU4_08540</name>
</gene>
<evidence type="ECO:0000256" key="1">
    <source>
        <dbReference type="SAM" id="Phobius"/>
    </source>
</evidence>
<keyword evidence="3" id="KW-1185">Reference proteome</keyword>
<keyword evidence="1" id="KW-1133">Transmembrane helix</keyword>
<dbReference type="RefSeq" id="WP_147102620.1">
    <property type="nucleotide sequence ID" value="NZ_BJVJ01000005.1"/>
</dbReference>
<feature type="transmembrane region" description="Helical" evidence="1">
    <location>
        <begin position="32"/>
        <end position="52"/>
    </location>
</feature>
<dbReference type="OrthoDB" id="3701046at2"/>
<reference evidence="2 3" key="1">
    <citation type="submission" date="2019-07" db="EMBL/GenBank/DDBJ databases">
        <title>Whole genome shotgun sequence of Pseudonocardia sulfidoxydans NBRC 16205.</title>
        <authorList>
            <person name="Hosoyama A."/>
            <person name="Uohara A."/>
            <person name="Ohji S."/>
            <person name="Ichikawa N."/>
        </authorList>
    </citation>
    <scope>NUCLEOTIDE SEQUENCE [LARGE SCALE GENOMIC DNA]</scope>
    <source>
        <strain evidence="2 3">NBRC 16205</strain>
    </source>
</reference>
<evidence type="ECO:0000313" key="3">
    <source>
        <dbReference type="Proteomes" id="UP000321685"/>
    </source>
</evidence>
<dbReference type="AlphaFoldDB" id="A0A511DAR8"/>
<dbReference type="EMBL" id="BJVJ01000005">
    <property type="protein sequence ID" value="GEL21900.1"/>
    <property type="molecule type" value="Genomic_DNA"/>
</dbReference>
<keyword evidence="1" id="KW-0472">Membrane</keyword>